<feature type="domain" description="C1q" evidence="5">
    <location>
        <begin position="295"/>
        <end position="440"/>
    </location>
</feature>
<feature type="signal peptide" evidence="4">
    <location>
        <begin position="1"/>
        <end position="18"/>
    </location>
</feature>
<dbReference type="Pfam" id="PF00386">
    <property type="entry name" value="C1q"/>
    <property type="match status" value="3"/>
</dbReference>
<accession>A0A8B8B9J3</accession>
<organism evidence="6 7">
    <name type="scientific">Crassostrea virginica</name>
    <name type="common">Eastern oyster</name>
    <dbReference type="NCBI Taxonomy" id="6565"/>
    <lineage>
        <taxon>Eukaryota</taxon>
        <taxon>Metazoa</taxon>
        <taxon>Spiralia</taxon>
        <taxon>Lophotrochozoa</taxon>
        <taxon>Mollusca</taxon>
        <taxon>Bivalvia</taxon>
        <taxon>Autobranchia</taxon>
        <taxon>Pteriomorphia</taxon>
        <taxon>Ostreida</taxon>
        <taxon>Ostreoidea</taxon>
        <taxon>Ostreidae</taxon>
        <taxon>Crassostrea</taxon>
    </lineage>
</organism>
<reference evidence="7" key="1">
    <citation type="submission" date="2025-08" db="UniProtKB">
        <authorList>
            <consortium name="RefSeq"/>
        </authorList>
    </citation>
    <scope>IDENTIFICATION</scope>
    <source>
        <tissue evidence="7">Whole sample</tissue>
    </source>
</reference>
<comment type="subcellular location">
    <subcellularLocation>
        <location evidence="1">Secreted</location>
    </subcellularLocation>
</comment>
<dbReference type="SUPFAM" id="SSF49842">
    <property type="entry name" value="TNF-like"/>
    <property type="match status" value="3"/>
</dbReference>
<dbReference type="InterPro" id="IPR008983">
    <property type="entry name" value="Tumour_necrosis_fac-like_dom"/>
</dbReference>
<dbReference type="GO" id="GO:0005581">
    <property type="term" value="C:collagen trimer"/>
    <property type="evidence" value="ECO:0007669"/>
    <property type="project" value="UniProtKB-KW"/>
</dbReference>
<proteinExistence type="predicted"/>
<dbReference type="PANTHER" id="PTHR15427">
    <property type="entry name" value="EMILIN ELASTIN MICROFIBRIL INTERFACE-LOCATED PROTEIN ELASTIN MICROFIBRIL INTERFACER"/>
    <property type="match status" value="1"/>
</dbReference>
<sequence length="675" mass="75569">MKMNFLLFFYVVVRAISAELVAESSLLTGNACPKLSTVLQEILNRESLLRFTMTQKVLNLMVDVADSKKEDALISEKLKRLSTEIQALKADNQKQREEISNLNQKIGELQTSQMEGKTKLLSHLEDYQTFSLTVNETLQSIQENQSAGYITLMDVKNKSGMLITNLKDGVKELKVETRNQAEDVKEAKNLLMKIKVQSVDELVRNLTNVAENMQQLENENKKQNTEINGLEKEHTNFKKDILQIQTQQSDGNNDVLLLKESHLKLSNAVNETLTDIWQNLTGNDNQLRDKIARLHPVEITGNYAFYSQLSTSITNGYVVFNNCKTNEGSAYDEMTGIFTCKYSGTYAFSWTIATSGHRYTEAELLVNDEVIGSSGTDSRPSRDTADTSTGFVACNLGVGDKVRIRVNGTADGNYSTFSGWRLPDGNSSLYARATSQLSKPSTRSRGYPFQSVINNGNHYDSNKGIYTCPEDGLYAFTFTVEASNGRNFHVYLYRSGRSLSPFSVFPEAASGDYVDTSSNLRIYSLSQGDTIYVYGYGVIEHLHSTFAVWRIGNTSSDTPAFMGYTSYSTSSNPLIYNQEVLDTSNSFNNTHFLAPKDGVYLFFWNMMAYIRRLESFLQVNDQTVGRTIGDGRTATFDSSSNLVIVRLHKNDNVKVMPDGVADGDQTMISGYFLFP</sequence>
<keyword evidence="3" id="KW-0175">Coiled coil</keyword>
<evidence type="ECO:0000256" key="2">
    <source>
        <dbReference type="ARBA" id="ARBA00022525"/>
    </source>
</evidence>
<dbReference type="Proteomes" id="UP000694844">
    <property type="component" value="Chromosome 8"/>
</dbReference>
<feature type="chain" id="PRO_5034356556" evidence="4">
    <location>
        <begin position="19"/>
        <end position="675"/>
    </location>
</feature>
<dbReference type="SMART" id="SM00110">
    <property type="entry name" value="C1Q"/>
    <property type="match status" value="1"/>
</dbReference>
<keyword evidence="4" id="KW-0732">Signal</keyword>
<evidence type="ECO:0000313" key="6">
    <source>
        <dbReference type="Proteomes" id="UP000694844"/>
    </source>
</evidence>
<dbReference type="PANTHER" id="PTHR15427:SF33">
    <property type="entry name" value="COLLAGEN IV NC1 DOMAIN-CONTAINING PROTEIN"/>
    <property type="match status" value="1"/>
</dbReference>
<gene>
    <name evidence="7" type="primary">LOC111108471</name>
</gene>
<dbReference type="PROSITE" id="PS50871">
    <property type="entry name" value="C1Q"/>
    <property type="match status" value="1"/>
</dbReference>
<dbReference type="AlphaFoldDB" id="A0A8B8B9J3"/>
<dbReference type="InterPro" id="IPR050392">
    <property type="entry name" value="Collagen/C1q_domain"/>
</dbReference>
<keyword evidence="2" id="KW-0964">Secreted</keyword>
<dbReference type="OrthoDB" id="6125743at2759"/>
<dbReference type="PRINTS" id="PR00007">
    <property type="entry name" value="COMPLEMNTC1Q"/>
</dbReference>
<dbReference type="RefSeq" id="XP_022300092.1">
    <property type="nucleotide sequence ID" value="XM_022444384.1"/>
</dbReference>
<name>A0A8B8B9J3_CRAVI</name>
<protein>
    <submittedName>
        <fullName evidence="7">Uncharacterized protein LOC111108471 isoform X3</fullName>
    </submittedName>
</protein>
<evidence type="ECO:0000256" key="1">
    <source>
        <dbReference type="ARBA" id="ARBA00004613"/>
    </source>
</evidence>
<dbReference type="InterPro" id="IPR001073">
    <property type="entry name" value="C1q_dom"/>
</dbReference>
<keyword evidence="6" id="KW-1185">Reference proteome</keyword>
<evidence type="ECO:0000259" key="5">
    <source>
        <dbReference type="PROSITE" id="PS50871"/>
    </source>
</evidence>
<feature type="coiled-coil region" evidence="3">
    <location>
        <begin position="170"/>
        <end position="247"/>
    </location>
</feature>
<evidence type="ECO:0000256" key="4">
    <source>
        <dbReference type="SAM" id="SignalP"/>
    </source>
</evidence>
<evidence type="ECO:0000256" key="3">
    <source>
        <dbReference type="SAM" id="Coils"/>
    </source>
</evidence>
<evidence type="ECO:0000313" key="7">
    <source>
        <dbReference type="RefSeq" id="XP_022300092.1"/>
    </source>
</evidence>
<dbReference type="GeneID" id="111108471"/>
<dbReference type="Gene3D" id="2.60.120.40">
    <property type="match status" value="3"/>
</dbReference>
<feature type="coiled-coil region" evidence="3">
    <location>
        <begin position="78"/>
        <end position="112"/>
    </location>
</feature>